<protein>
    <submittedName>
        <fullName evidence="6">Carboxylase</fullName>
    </submittedName>
</protein>
<dbReference type="PROSITE" id="PS50975">
    <property type="entry name" value="ATP_GRASP"/>
    <property type="match status" value="1"/>
</dbReference>
<dbReference type="GO" id="GO:0046872">
    <property type="term" value="F:metal ion binding"/>
    <property type="evidence" value="ECO:0007669"/>
    <property type="project" value="InterPro"/>
</dbReference>
<proteinExistence type="predicted"/>
<dbReference type="Proteomes" id="UP001165124">
    <property type="component" value="Unassembled WGS sequence"/>
</dbReference>
<dbReference type="PANTHER" id="PTHR43585:SF2">
    <property type="entry name" value="ATP-GRASP ENZYME FSQD"/>
    <property type="match status" value="1"/>
</dbReference>
<dbReference type="EMBL" id="BSRZ01000018">
    <property type="protein sequence ID" value="GLW66934.1"/>
    <property type="molecule type" value="Genomic_DNA"/>
</dbReference>
<dbReference type="PANTHER" id="PTHR43585">
    <property type="entry name" value="FUMIPYRROLE BIOSYNTHESIS PROTEIN C"/>
    <property type="match status" value="1"/>
</dbReference>
<organism evidence="6 7">
    <name type="scientific">Actinomadura rubrobrunea</name>
    <dbReference type="NCBI Taxonomy" id="115335"/>
    <lineage>
        <taxon>Bacteria</taxon>
        <taxon>Bacillati</taxon>
        <taxon>Actinomycetota</taxon>
        <taxon>Actinomycetes</taxon>
        <taxon>Streptosporangiales</taxon>
        <taxon>Thermomonosporaceae</taxon>
        <taxon>Actinomadura</taxon>
    </lineage>
</organism>
<dbReference type="Pfam" id="PF13535">
    <property type="entry name" value="ATP-grasp_4"/>
    <property type="match status" value="1"/>
</dbReference>
<evidence type="ECO:0000256" key="1">
    <source>
        <dbReference type="ARBA" id="ARBA00022598"/>
    </source>
</evidence>
<reference evidence="6" key="1">
    <citation type="submission" date="2023-02" db="EMBL/GenBank/DDBJ databases">
        <title>Actinomadura rubrobrunea NBRC 14622.</title>
        <authorList>
            <person name="Ichikawa N."/>
            <person name="Sato H."/>
            <person name="Tonouchi N."/>
        </authorList>
    </citation>
    <scope>NUCLEOTIDE SEQUENCE</scope>
    <source>
        <strain evidence="6">NBRC 14622</strain>
    </source>
</reference>
<keyword evidence="2 4" id="KW-0547">Nucleotide-binding</keyword>
<accession>A0A9W6UX48</accession>
<evidence type="ECO:0000256" key="2">
    <source>
        <dbReference type="ARBA" id="ARBA00022741"/>
    </source>
</evidence>
<dbReference type="GO" id="GO:0016874">
    <property type="term" value="F:ligase activity"/>
    <property type="evidence" value="ECO:0007669"/>
    <property type="project" value="UniProtKB-KW"/>
</dbReference>
<feature type="domain" description="ATP-grasp" evidence="5">
    <location>
        <begin position="132"/>
        <end position="332"/>
    </location>
</feature>
<sequence length="432" mass="47057">MPPNPNPTEVRMPHEPTATDDRPLLILVASSYWVLREYILKSVSARYRLWLLNPTPPTWEDPYIVGHTVVDCLDLDKLTAAAREVAREHEVAGVFCYDEVYIEISAQLTAALGLPVLDPDEVARCRDKAATRKALREAGLPQPASTAVSSLEEARAFADRVGYPVILKPRNLGGSLGVRKVERPEDLADAFAVTDGVRMGGIRQFEDYVIVEEFLDGPEISVECVLRDGECTPLIVARKVLGEGPRMAFEEVGHDVDANDPLLTDPVMVETLQRAHEAAGFTNGYTHIEFKLTPDAMHVIEINARLGGGMIPYLGLLTSGVDASLAAADVVAGRAPTIEFPGPLRAASIRFAYPPYDMEITSATARTDLVRPPVHEVRLGTQPGARVRLPPYGLARCGFVIAVGDTLEETRAAVADPDRFFEFAGTPLDEAP</sequence>
<dbReference type="SUPFAM" id="SSF56059">
    <property type="entry name" value="Glutathione synthetase ATP-binding domain-like"/>
    <property type="match status" value="1"/>
</dbReference>
<dbReference type="Pfam" id="PF18603">
    <property type="entry name" value="LAL_C2"/>
    <property type="match status" value="1"/>
</dbReference>
<dbReference type="Gene3D" id="3.30.470.20">
    <property type="entry name" value="ATP-grasp fold, B domain"/>
    <property type="match status" value="1"/>
</dbReference>
<name>A0A9W6UX48_9ACTN</name>
<dbReference type="InterPro" id="IPR011761">
    <property type="entry name" value="ATP-grasp"/>
</dbReference>
<dbReference type="SMART" id="SM01209">
    <property type="entry name" value="GARS_A"/>
    <property type="match status" value="1"/>
</dbReference>
<evidence type="ECO:0000256" key="4">
    <source>
        <dbReference type="PROSITE-ProRule" id="PRU00409"/>
    </source>
</evidence>
<keyword evidence="7" id="KW-1185">Reference proteome</keyword>
<dbReference type="GO" id="GO:0005524">
    <property type="term" value="F:ATP binding"/>
    <property type="evidence" value="ECO:0007669"/>
    <property type="project" value="UniProtKB-UniRule"/>
</dbReference>
<dbReference type="InterPro" id="IPR040570">
    <property type="entry name" value="LAL_C2"/>
</dbReference>
<dbReference type="InterPro" id="IPR052032">
    <property type="entry name" value="ATP-dep_AA_Ligase"/>
</dbReference>
<gene>
    <name evidence="6" type="ORF">Arub01_51780</name>
</gene>
<keyword evidence="1" id="KW-0436">Ligase</keyword>
<evidence type="ECO:0000256" key="3">
    <source>
        <dbReference type="ARBA" id="ARBA00022840"/>
    </source>
</evidence>
<evidence type="ECO:0000259" key="5">
    <source>
        <dbReference type="PROSITE" id="PS50975"/>
    </source>
</evidence>
<dbReference type="AlphaFoldDB" id="A0A9W6UX48"/>
<evidence type="ECO:0000313" key="7">
    <source>
        <dbReference type="Proteomes" id="UP001165124"/>
    </source>
</evidence>
<evidence type="ECO:0000313" key="6">
    <source>
        <dbReference type="EMBL" id="GLW66934.1"/>
    </source>
</evidence>
<comment type="caution">
    <text evidence="6">The sequence shown here is derived from an EMBL/GenBank/DDBJ whole genome shotgun (WGS) entry which is preliminary data.</text>
</comment>
<keyword evidence="3 4" id="KW-0067">ATP-binding</keyword>